<dbReference type="EMBL" id="JAANIA010001848">
    <property type="protein sequence ID" value="KAG5318606.1"/>
    <property type="molecule type" value="Genomic_DNA"/>
</dbReference>
<proteinExistence type="predicted"/>
<sequence>MADNAKLYQIHRFNGENFHLWCRQMEIFMAENKLKPLILGTEVRSEENSETWDAKDAEAQGFLMRGLELDQLKYLTDCTTAAAMWSRLETVHSEKSDQSVQILLDKFINSKMGEEEKIADYIANVVSIAQRLKDMDMEQKTQVIIAKVLGSLPVKFDHVRTAWYAVPSNMQTIEKLTDHLVNEEILLNSRMSTNGNNKNADAAFLARSKRNKAGNPHTNNNIDDNGLQYKSSNFKRNAQCNYCSKYGHFARDCHKKFFDRRNASKNQSHVAQTSSDFECDYTNEGELFIAESYLMYQKEAQDCWFADSGATDHMTFQRDLFENYETFKEICIAFV</sequence>
<evidence type="ECO:0000256" key="1">
    <source>
        <dbReference type="PROSITE-ProRule" id="PRU00047"/>
    </source>
</evidence>
<comment type="caution">
    <text evidence="3">The sequence shown here is derived from an EMBL/GenBank/DDBJ whole genome shotgun (WGS) entry which is preliminary data.</text>
</comment>
<dbReference type="PROSITE" id="PS50158">
    <property type="entry name" value="ZF_CCHC"/>
    <property type="match status" value="1"/>
</dbReference>
<dbReference type="Pfam" id="PF14223">
    <property type="entry name" value="Retrotran_gag_2"/>
    <property type="match status" value="1"/>
</dbReference>
<dbReference type="Pfam" id="PF22936">
    <property type="entry name" value="Pol_BBD"/>
    <property type="match status" value="1"/>
</dbReference>
<dbReference type="Proteomes" id="UP000668214">
    <property type="component" value="Unassembled WGS sequence"/>
</dbReference>
<keyword evidence="1" id="KW-0863">Zinc-finger</keyword>
<dbReference type="AlphaFoldDB" id="A0A836FGG9"/>
<dbReference type="InterPro" id="IPR054722">
    <property type="entry name" value="PolX-like_BBD"/>
</dbReference>
<dbReference type="PANTHER" id="PTHR47481:SF7">
    <property type="entry name" value="CCHC-TYPE DOMAIN-CONTAINING PROTEIN"/>
    <property type="match status" value="1"/>
</dbReference>
<name>A0A836FGG9_9HYME</name>
<dbReference type="GO" id="GO:0008270">
    <property type="term" value="F:zinc ion binding"/>
    <property type="evidence" value="ECO:0007669"/>
    <property type="project" value="UniProtKB-KW"/>
</dbReference>
<dbReference type="SUPFAM" id="SSF57756">
    <property type="entry name" value="Retrovirus zinc finger-like domains"/>
    <property type="match status" value="1"/>
</dbReference>
<keyword evidence="1" id="KW-0479">Metal-binding</keyword>
<dbReference type="Gene3D" id="4.10.60.10">
    <property type="entry name" value="Zinc finger, CCHC-type"/>
    <property type="match status" value="1"/>
</dbReference>
<feature type="domain" description="CCHC-type" evidence="2">
    <location>
        <begin position="240"/>
        <end position="253"/>
    </location>
</feature>
<keyword evidence="4" id="KW-1185">Reference proteome</keyword>
<evidence type="ECO:0000313" key="4">
    <source>
        <dbReference type="Proteomes" id="UP000668214"/>
    </source>
</evidence>
<feature type="non-terminal residue" evidence="3">
    <location>
        <position position="335"/>
    </location>
</feature>
<feature type="non-terminal residue" evidence="3">
    <location>
        <position position="1"/>
    </location>
</feature>
<reference evidence="3" key="1">
    <citation type="submission" date="2020-02" db="EMBL/GenBank/DDBJ databases">
        <title>Relaxed selection underlies rapid genomic changes in the transitions from sociality to social parasitism in ants.</title>
        <authorList>
            <person name="Bi X."/>
        </authorList>
    </citation>
    <scope>NUCLEOTIDE SEQUENCE</scope>
    <source>
        <strain evidence="3">BGI-DK2014c</strain>
        <tissue evidence="3">Whole body</tissue>
    </source>
</reference>
<evidence type="ECO:0000259" key="2">
    <source>
        <dbReference type="PROSITE" id="PS50158"/>
    </source>
</evidence>
<accession>A0A836FGG9</accession>
<keyword evidence="1" id="KW-0862">Zinc</keyword>
<dbReference type="GO" id="GO:0003676">
    <property type="term" value="F:nucleic acid binding"/>
    <property type="evidence" value="ECO:0007669"/>
    <property type="project" value="InterPro"/>
</dbReference>
<dbReference type="InterPro" id="IPR036875">
    <property type="entry name" value="Znf_CCHC_sf"/>
</dbReference>
<gene>
    <name evidence="3" type="primary">Polx_25</name>
    <name evidence="3" type="ORF">G6Z78_0004072</name>
</gene>
<dbReference type="InterPro" id="IPR001878">
    <property type="entry name" value="Znf_CCHC"/>
</dbReference>
<protein>
    <submittedName>
        <fullName evidence="3">POLX protein</fullName>
    </submittedName>
</protein>
<evidence type="ECO:0000313" key="3">
    <source>
        <dbReference type="EMBL" id="KAG5318606.1"/>
    </source>
</evidence>
<organism evidence="3 4">
    <name type="scientific">Pseudoatta argentina</name>
    <dbReference type="NCBI Taxonomy" id="621737"/>
    <lineage>
        <taxon>Eukaryota</taxon>
        <taxon>Metazoa</taxon>
        <taxon>Ecdysozoa</taxon>
        <taxon>Arthropoda</taxon>
        <taxon>Hexapoda</taxon>
        <taxon>Insecta</taxon>
        <taxon>Pterygota</taxon>
        <taxon>Neoptera</taxon>
        <taxon>Endopterygota</taxon>
        <taxon>Hymenoptera</taxon>
        <taxon>Apocrita</taxon>
        <taxon>Aculeata</taxon>
        <taxon>Formicoidea</taxon>
        <taxon>Formicidae</taxon>
        <taxon>Myrmicinae</taxon>
        <taxon>Pseudoatta</taxon>
    </lineage>
</organism>
<dbReference type="PANTHER" id="PTHR47481">
    <property type="match status" value="1"/>
</dbReference>